<feature type="transmembrane region" description="Helical" evidence="7">
    <location>
        <begin position="111"/>
        <end position="135"/>
    </location>
</feature>
<dbReference type="InterPro" id="IPR050366">
    <property type="entry name" value="BP-dependent_transpt_permease"/>
</dbReference>
<keyword evidence="2 7" id="KW-0813">Transport</keyword>
<evidence type="ECO:0000256" key="7">
    <source>
        <dbReference type="RuleBase" id="RU363032"/>
    </source>
</evidence>
<dbReference type="OrthoDB" id="9783218at2"/>
<feature type="transmembrane region" description="Helical" evidence="7">
    <location>
        <begin position="156"/>
        <end position="179"/>
    </location>
</feature>
<keyword evidence="3" id="KW-1003">Cell membrane</keyword>
<dbReference type="PANTHER" id="PTHR43386:SF1">
    <property type="entry name" value="D,D-DIPEPTIDE TRANSPORT SYSTEM PERMEASE PROTEIN DDPC-RELATED"/>
    <property type="match status" value="1"/>
</dbReference>
<dbReference type="AlphaFoldDB" id="A0A5P2HE20"/>
<comment type="similarity">
    <text evidence="7">Belongs to the binding-protein-dependent transport system permease family.</text>
</comment>
<dbReference type="EMBL" id="CP044067">
    <property type="protein sequence ID" value="QET05270.1"/>
    <property type="molecule type" value="Genomic_DNA"/>
</dbReference>
<dbReference type="GO" id="GO:0005886">
    <property type="term" value="C:plasma membrane"/>
    <property type="evidence" value="ECO:0007669"/>
    <property type="project" value="UniProtKB-SubCell"/>
</dbReference>
<reference evidence="10 11" key="1">
    <citation type="submission" date="2019-09" db="EMBL/GenBank/DDBJ databases">
        <title>FDA dAtabase for Regulatory Grade micrObial Sequences (FDA-ARGOS): Supporting development and validation of Infectious Disease Dx tests.</title>
        <authorList>
            <person name="Sciortino C."/>
            <person name="Tallon L."/>
            <person name="Sadzewicz L."/>
            <person name="Vavikolanu K."/>
            <person name="Mehta A."/>
            <person name="Aluvathingal J."/>
            <person name="Nadendla S."/>
            <person name="Nandy P."/>
            <person name="Geyer C."/>
            <person name="Yan Y."/>
            <person name="Sichtig H."/>
        </authorList>
    </citation>
    <scope>NUCLEOTIDE SEQUENCE [LARGE SCALE GENOMIC DNA]</scope>
    <source>
        <strain evidence="10 11">FDAARGOS_664</strain>
    </source>
</reference>
<dbReference type="Pfam" id="PF12911">
    <property type="entry name" value="OppC_N"/>
    <property type="match status" value="1"/>
</dbReference>
<evidence type="ECO:0000256" key="5">
    <source>
        <dbReference type="ARBA" id="ARBA00022989"/>
    </source>
</evidence>
<dbReference type="Proteomes" id="UP000322822">
    <property type="component" value="Chromosome 2"/>
</dbReference>
<evidence type="ECO:0000313" key="10">
    <source>
        <dbReference type="EMBL" id="QET05270.1"/>
    </source>
</evidence>
<evidence type="ECO:0000256" key="8">
    <source>
        <dbReference type="SAM" id="MobiDB-lite"/>
    </source>
</evidence>
<keyword evidence="5 7" id="KW-1133">Transmembrane helix</keyword>
<dbReference type="InterPro" id="IPR035906">
    <property type="entry name" value="MetI-like_sf"/>
</dbReference>
<dbReference type="GO" id="GO:0055085">
    <property type="term" value="P:transmembrane transport"/>
    <property type="evidence" value="ECO:0007669"/>
    <property type="project" value="InterPro"/>
</dbReference>
<evidence type="ECO:0000256" key="4">
    <source>
        <dbReference type="ARBA" id="ARBA00022692"/>
    </source>
</evidence>
<sequence>MNPSPNLSPNPVAAPAMSAAPATTGAPPKAASPLGDAARMFVRSHAAVAGTVLLLIIVLVAIFGPMVVDADPFEMVAAPQSPVGTPEAWLGTDQLGRDVLVGLIFGGRASLAVGAVAALLSVMIGLGAGAMAGYYGGVVDEALTRVMEFFQVLPALLFAMVLVTLFSPSLTTISVAIGLTTWTATARLTRAEFMRFRDLDFVRAERSIGAGNARIIWRVILPNALPPLVVAATMAIGAAILFEAGLSFLGLSDPNRMSWGLMIGSARPYLLSCWWAVAFPGLAIFLTVLAISLIGDGLNDALNPKLRER</sequence>
<keyword evidence="6 7" id="KW-0472">Membrane</keyword>
<comment type="subcellular location">
    <subcellularLocation>
        <location evidence="1 7">Cell membrane</location>
        <topology evidence="1 7">Multi-pass membrane protein</topology>
    </subcellularLocation>
</comment>
<feature type="region of interest" description="Disordered" evidence="8">
    <location>
        <begin position="1"/>
        <end position="29"/>
    </location>
</feature>
<organism evidence="10 11">
    <name type="scientific">Cupriavidus pauculus</name>
    <dbReference type="NCBI Taxonomy" id="82633"/>
    <lineage>
        <taxon>Bacteria</taxon>
        <taxon>Pseudomonadati</taxon>
        <taxon>Pseudomonadota</taxon>
        <taxon>Betaproteobacteria</taxon>
        <taxon>Burkholderiales</taxon>
        <taxon>Burkholderiaceae</taxon>
        <taxon>Cupriavidus</taxon>
    </lineage>
</organism>
<keyword evidence="4 7" id="KW-0812">Transmembrane</keyword>
<dbReference type="CDD" id="cd06261">
    <property type="entry name" value="TM_PBP2"/>
    <property type="match status" value="1"/>
</dbReference>
<dbReference type="InterPro" id="IPR000515">
    <property type="entry name" value="MetI-like"/>
</dbReference>
<name>A0A5P2HE20_9BURK</name>
<dbReference type="Pfam" id="PF00528">
    <property type="entry name" value="BPD_transp_1"/>
    <property type="match status" value="1"/>
</dbReference>
<accession>A0A5P2HE20</accession>
<evidence type="ECO:0000259" key="9">
    <source>
        <dbReference type="PROSITE" id="PS50928"/>
    </source>
</evidence>
<dbReference type="InterPro" id="IPR025966">
    <property type="entry name" value="OppC_N"/>
</dbReference>
<dbReference type="PROSITE" id="PS50928">
    <property type="entry name" value="ABC_TM1"/>
    <property type="match status" value="1"/>
</dbReference>
<dbReference type="SUPFAM" id="SSF161098">
    <property type="entry name" value="MetI-like"/>
    <property type="match status" value="1"/>
</dbReference>
<proteinExistence type="inferred from homology"/>
<dbReference type="Gene3D" id="1.10.3720.10">
    <property type="entry name" value="MetI-like"/>
    <property type="match status" value="1"/>
</dbReference>
<evidence type="ECO:0000256" key="6">
    <source>
        <dbReference type="ARBA" id="ARBA00023136"/>
    </source>
</evidence>
<dbReference type="PANTHER" id="PTHR43386">
    <property type="entry name" value="OLIGOPEPTIDE TRANSPORT SYSTEM PERMEASE PROTEIN APPC"/>
    <property type="match status" value="1"/>
</dbReference>
<evidence type="ECO:0000313" key="11">
    <source>
        <dbReference type="Proteomes" id="UP000322822"/>
    </source>
</evidence>
<feature type="compositionally biased region" description="Low complexity" evidence="8">
    <location>
        <begin position="9"/>
        <end position="29"/>
    </location>
</feature>
<feature type="transmembrane region" description="Helical" evidence="7">
    <location>
        <begin position="46"/>
        <end position="68"/>
    </location>
</feature>
<evidence type="ECO:0000256" key="2">
    <source>
        <dbReference type="ARBA" id="ARBA00022448"/>
    </source>
</evidence>
<feature type="transmembrane region" description="Helical" evidence="7">
    <location>
        <begin position="269"/>
        <end position="294"/>
    </location>
</feature>
<feature type="transmembrane region" description="Helical" evidence="7">
    <location>
        <begin position="228"/>
        <end position="249"/>
    </location>
</feature>
<protein>
    <submittedName>
        <fullName evidence="10">ABC transporter permease</fullName>
    </submittedName>
</protein>
<evidence type="ECO:0000256" key="3">
    <source>
        <dbReference type="ARBA" id="ARBA00022475"/>
    </source>
</evidence>
<feature type="domain" description="ABC transmembrane type-1" evidence="9">
    <location>
        <begin position="107"/>
        <end position="295"/>
    </location>
</feature>
<evidence type="ECO:0000256" key="1">
    <source>
        <dbReference type="ARBA" id="ARBA00004651"/>
    </source>
</evidence>
<gene>
    <name evidence="10" type="ORF">FOB72_24910</name>
</gene>